<proteinExistence type="predicted"/>
<gene>
    <name evidence="1" type="ORF">SMALB_6173</name>
</gene>
<dbReference type="AlphaFoldDB" id="A0A7X6B033"/>
<accession>A0A7X6B033</accession>
<sequence length="169" mass="19078">MSVIDSVAAILPDLGYLESIFETMEWAESEIEKAMARHGEPKPPTGERGKGPIWNSFILLKSTHDKLNREVLYRSHAHEILERVAKGQDTRPGTDAEMIVVIHEATLAAPLTSGAACLYFRVLDRSVPELARATAPEIDLASYEKVHGRVADEYEAELRRKLRQDWRKK</sequence>
<reference evidence="1 2" key="1">
    <citation type="submission" date="2020-02" db="EMBL/GenBank/DDBJ databases">
        <title>Streptomyces malaysiensis DSM14702 (JHCC583434, PFL_A843) Genome sequencing and assembly.</title>
        <authorList>
            <person name="Samborskyy M."/>
        </authorList>
    </citation>
    <scope>NUCLEOTIDE SEQUENCE [LARGE SCALE GENOMIC DNA]</scope>
    <source>
        <strain evidence="1 2">DSM 14702</strain>
    </source>
</reference>
<protein>
    <submittedName>
        <fullName evidence="1">Uncharacterized protein</fullName>
    </submittedName>
</protein>
<name>A0A7X6B033_STRMQ</name>
<dbReference type="Proteomes" id="UP000536624">
    <property type="component" value="Unassembled WGS sequence"/>
</dbReference>
<organism evidence="1 2">
    <name type="scientific">Streptomyces malaysiensis</name>
    <dbReference type="NCBI Taxonomy" id="92644"/>
    <lineage>
        <taxon>Bacteria</taxon>
        <taxon>Bacillati</taxon>
        <taxon>Actinomycetota</taxon>
        <taxon>Actinomycetes</taxon>
        <taxon>Kitasatosporales</taxon>
        <taxon>Streptomycetaceae</taxon>
        <taxon>Streptomyces</taxon>
        <taxon>Streptomyces violaceusniger group</taxon>
    </lineage>
</organism>
<evidence type="ECO:0000313" key="1">
    <source>
        <dbReference type="EMBL" id="NIY68091.1"/>
    </source>
</evidence>
<evidence type="ECO:0000313" key="2">
    <source>
        <dbReference type="Proteomes" id="UP000536624"/>
    </source>
</evidence>
<dbReference type="RefSeq" id="WP_167503211.1">
    <property type="nucleotide sequence ID" value="NZ_JAALLH010000001.1"/>
</dbReference>
<comment type="caution">
    <text evidence="1">The sequence shown here is derived from an EMBL/GenBank/DDBJ whole genome shotgun (WGS) entry which is preliminary data.</text>
</comment>
<dbReference type="EMBL" id="JAALLH010000001">
    <property type="protein sequence ID" value="NIY68091.1"/>
    <property type="molecule type" value="Genomic_DNA"/>
</dbReference>